<dbReference type="SUPFAM" id="SSF50998">
    <property type="entry name" value="Quinoprotein alcohol dehydrogenase-like"/>
    <property type="match status" value="1"/>
</dbReference>
<evidence type="ECO:0000256" key="9">
    <source>
        <dbReference type="SAM" id="MobiDB-lite"/>
    </source>
</evidence>
<evidence type="ECO:0000256" key="5">
    <source>
        <dbReference type="ARBA" id="ARBA00022737"/>
    </source>
</evidence>
<reference evidence="11" key="1">
    <citation type="submission" date="2022-11" db="UniProtKB">
        <authorList>
            <consortium name="WormBaseParasite"/>
        </authorList>
    </citation>
    <scope>IDENTIFICATION</scope>
</reference>
<dbReference type="Proteomes" id="UP000887565">
    <property type="component" value="Unplaced"/>
</dbReference>
<dbReference type="SMART" id="SM00320">
    <property type="entry name" value="WD40"/>
    <property type="match status" value="6"/>
</dbReference>
<dbReference type="InterPro" id="IPR015943">
    <property type="entry name" value="WD40/YVTN_repeat-like_dom_sf"/>
</dbReference>
<dbReference type="PANTHER" id="PTHR14344:SF3">
    <property type="entry name" value="WD REPEAT-CONTAINING PROTEIN 6"/>
    <property type="match status" value="1"/>
</dbReference>
<evidence type="ECO:0000256" key="7">
    <source>
        <dbReference type="ARBA" id="ARBA00040154"/>
    </source>
</evidence>
<dbReference type="AlphaFoldDB" id="A0A915JH67"/>
<evidence type="ECO:0000313" key="11">
    <source>
        <dbReference type="WBParaSite" id="nRc.2.0.1.t25459-RA"/>
    </source>
</evidence>
<name>A0A915JH67_ROMCU</name>
<dbReference type="WBParaSite" id="nRc.2.0.1.t25459-RA">
    <property type="protein sequence ID" value="nRc.2.0.1.t25459-RA"/>
    <property type="gene ID" value="nRc.2.0.1.g25459"/>
</dbReference>
<organism evidence="10 11">
    <name type="scientific">Romanomermis culicivorax</name>
    <name type="common">Nematode worm</name>
    <dbReference type="NCBI Taxonomy" id="13658"/>
    <lineage>
        <taxon>Eukaryota</taxon>
        <taxon>Metazoa</taxon>
        <taxon>Ecdysozoa</taxon>
        <taxon>Nematoda</taxon>
        <taxon>Enoplea</taxon>
        <taxon>Dorylaimia</taxon>
        <taxon>Mermithida</taxon>
        <taxon>Mermithoidea</taxon>
        <taxon>Mermithidae</taxon>
        <taxon>Romanomermis</taxon>
    </lineage>
</organism>
<evidence type="ECO:0000256" key="2">
    <source>
        <dbReference type="ARBA" id="ARBA00022490"/>
    </source>
</evidence>
<keyword evidence="2" id="KW-0963">Cytoplasm</keyword>
<dbReference type="OMA" id="CEESISH"/>
<evidence type="ECO:0000256" key="6">
    <source>
        <dbReference type="ARBA" id="ARBA00038255"/>
    </source>
</evidence>
<dbReference type="Gene3D" id="2.130.10.10">
    <property type="entry name" value="YVTN repeat-like/Quinoprotein amine dehydrogenase"/>
    <property type="match status" value="2"/>
</dbReference>
<feature type="compositionally biased region" description="Pro residues" evidence="9">
    <location>
        <begin position="15"/>
        <end position="27"/>
    </location>
</feature>
<feature type="region of interest" description="Disordered" evidence="9">
    <location>
        <begin position="1"/>
        <end position="28"/>
    </location>
</feature>
<dbReference type="GO" id="GO:0005737">
    <property type="term" value="C:cytoplasm"/>
    <property type="evidence" value="ECO:0007669"/>
    <property type="project" value="UniProtKB-SubCell"/>
</dbReference>
<dbReference type="InterPro" id="IPR051973">
    <property type="entry name" value="tRNA_Anticodon_Mtase-Reg"/>
</dbReference>
<dbReference type="Pfam" id="PF00400">
    <property type="entry name" value="WD40"/>
    <property type="match status" value="3"/>
</dbReference>
<sequence>MPPHQMGGTFKVPPMLQPPRMPQPPKKTPTIMQHYPSFPSATLYAFKEFFSTCLRSLADDGGSLLVYNFTERDEKCKLRDKIVIFDYSNIHDVIFSSDRRTCSICGEKSFVICSVNFRDDHFTLIEKTTEIFRHDWLISSKFFGHCKLVTLLSHNRVEIFDFKAKKLENSFQCEENCLIYSGLIDGDSLQNSKFVSGTIYNEILIWRAEGGQILHRLRGHKGVIFDLTLHDQILYSVSDDRTCKIWFWPGGQIRGTLYGHEARIWGVKRVDENRVLTCGEDSRIILWDSKECKILKNWNPNRGSIRRIEFLTKFNLFICGTDYGSLFSCKAATVCFKNDQLDVICITKDGTLLEIQNWSQCKVVYKSENLKYCCTAKCRDWYTSPRQFFAQIHGKNGVTDLQVQNDENPTVVASLGRDGCLIIWRFFESWSQICPGFEWPSKFCTYSNKKNLIAGFKGNQFTIYDNDGRNFLFTVECGGGHRSYDLGEFSSTLHFVYCKNGDVYRSIFEHVTVENEILPNLHGRHVKQVLKIENRFLVTCSEDTTIAIWDIKGGKFQLLRRLKSKFSSILCMDYDTRSKILCTGGGRGEICIFACDTVPDFRLVQFWRQNPDGGRDFRYLSVKFDSRSSIFACRSDGVLDMFGGGGAKFLHLASCQTVATCLTRLKISAENQILSIGTDGRLRFCNIDGRKLNFDRQVLQIEKCGLTCLDVKIRGGKG</sequence>
<comment type="similarity">
    <text evidence="6">Belongs to the WD repeat WDR6 family.</text>
</comment>
<accession>A0A915JH67</accession>
<evidence type="ECO:0000256" key="8">
    <source>
        <dbReference type="PROSITE-ProRule" id="PRU00221"/>
    </source>
</evidence>
<dbReference type="PANTHER" id="PTHR14344">
    <property type="entry name" value="WD REPEAT PROTEIN"/>
    <property type="match status" value="1"/>
</dbReference>
<dbReference type="PROSITE" id="PS50082">
    <property type="entry name" value="WD_REPEATS_2"/>
    <property type="match status" value="2"/>
</dbReference>
<evidence type="ECO:0000313" key="10">
    <source>
        <dbReference type="Proteomes" id="UP000887565"/>
    </source>
</evidence>
<proteinExistence type="inferred from homology"/>
<comment type="subcellular location">
    <subcellularLocation>
        <location evidence="1">Cytoplasm</location>
    </subcellularLocation>
</comment>
<dbReference type="GO" id="GO:0030488">
    <property type="term" value="P:tRNA methylation"/>
    <property type="evidence" value="ECO:0007669"/>
    <property type="project" value="TreeGrafter"/>
</dbReference>
<keyword evidence="10" id="KW-1185">Reference proteome</keyword>
<dbReference type="InterPro" id="IPR011047">
    <property type="entry name" value="Quinoprotein_ADH-like_sf"/>
</dbReference>
<keyword evidence="3 8" id="KW-0853">WD repeat</keyword>
<dbReference type="InterPro" id="IPR001680">
    <property type="entry name" value="WD40_rpt"/>
</dbReference>
<dbReference type="SUPFAM" id="SSF101898">
    <property type="entry name" value="NHL repeat"/>
    <property type="match status" value="1"/>
</dbReference>
<keyword evidence="4" id="KW-0819">tRNA processing</keyword>
<evidence type="ECO:0000256" key="4">
    <source>
        <dbReference type="ARBA" id="ARBA00022694"/>
    </source>
</evidence>
<feature type="repeat" description="WD" evidence="8">
    <location>
        <begin position="533"/>
        <end position="559"/>
    </location>
</feature>
<feature type="repeat" description="WD" evidence="8">
    <location>
        <begin position="217"/>
        <end position="246"/>
    </location>
</feature>
<evidence type="ECO:0000256" key="1">
    <source>
        <dbReference type="ARBA" id="ARBA00004496"/>
    </source>
</evidence>
<evidence type="ECO:0000256" key="3">
    <source>
        <dbReference type="ARBA" id="ARBA00022574"/>
    </source>
</evidence>
<keyword evidence="5" id="KW-0677">Repeat</keyword>
<protein>
    <recommendedName>
        <fullName evidence="7">tRNA (34-2'-O)-methyltransferase regulator WDR6</fullName>
    </recommendedName>
</protein>